<evidence type="ECO:0000256" key="1">
    <source>
        <dbReference type="ARBA" id="ARBA00008348"/>
    </source>
</evidence>
<organism evidence="5 6">
    <name type="scientific">Hyphomonas oceanitis SCH89</name>
    <dbReference type="NCBI Taxonomy" id="1280953"/>
    <lineage>
        <taxon>Bacteria</taxon>
        <taxon>Pseudomonadati</taxon>
        <taxon>Pseudomonadota</taxon>
        <taxon>Alphaproteobacteria</taxon>
        <taxon>Hyphomonadales</taxon>
        <taxon>Hyphomonadaceae</taxon>
        <taxon>Hyphomonas</taxon>
    </lineage>
</organism>
<gene>
    <name evidence="5" type="ORF">HOC_07133</name>
</gene>
<evidence type="ECO:0000313" key="5">
    <source>
        <dbReference type="EMBL" id="KDA03159.1"/>
    </source>
</evidence>
<dbReference type="GO" id="GO:0006364">
    <property type="term" value="P:rRNA processing"/>
    <property type="evidence" value="ECO:0007669"/>
    <property type="project" value="UniProtKB-ARBA"/>
</dbReference>
<dbReference type="GO" id="GO:0001522">
    <property type="term" value="P:pseudouridine synthesis"/>
    <property type="evidence" value="ECO:0007669"/>
    <property type="project" value="InterPro"/>
</dbReference>
<dbReference type="OrthoDB" id="9807213at2"/>
<dbReference type="CDD" id="cd02553">
    <property type="entry name" value="PseudoU_synth_RsuA"/>
    <property type="match status" value="1"/>
</dbReference>
<dbReference type="STRING" id="1280953.HOC_07133"/>
<dbReference type="InterPro" id="IPR006145">
    <property type="entry name" value="PsdUridine_synth_RsuA/RluA"/>
</dbReference>
<dbReference type="PROSITE" id="PS01149">
    <property type="entry name" value="PSI_RSU"/>
    <property type="match status" value="1"/>
</dbReference>
<comment type="similarity">
    <text evidence="1 3">Belongs to the pseudouridine synthase RsuA family.</text>
</comment>
<dbReference type="InterPro" id="IPR042092">
    <property type="entry name" value="PsdUridine_s_RsuA/RluB/E/F_cat"/>
</dbReference>
<evidence type="ECO:0000256" key="3">
    <source>
        <dbReference type="RuleBase" id="RU003887"/>
    </source>
</evidence>
<feature type="domain" description="Pseudouridine synthase RsuA/RluA-like" evidence="4">
    <location>
        <begin position="62"/>
        <end position="195"/>
    </location>
</feature>
<dbReference type="InterPro" id="IPR020094">
    <property type="entry name" value="TruA/RsuA/RluB/E/F_N"/>
</dbReference>
<evidence type="ECO:0000259" key="4">
    <source>
        <dbReference type="Pfam" id="PF00849"/>
    </source>
</evidence>
<dbReference type="InterPro" id="IPR020103">
    <property type="entry name" value="PsdUridine_synth_cat_dom_sf"/>
</dbReference>
<dbReference type="SUPFAM" id="SSF55120">
    <property type="entry name" value="Pseudouridine synthase"/>
    <property type="match status" value="1"/>
</dbReference>
<dbReference type="PATRIC" id="fig|1280953.3.peg.1445"/>
<protein>
    <recommendedName>
        <fullName evidence="3">Pseudouridine synthase</fullName>
        <ecNumber evidence="3">5.4.99.-</ecNumber>
    </recommendedName>
</protein>
<keyword evidence="6" id="KW-1185">Reference proteome</keyword>
<dbReference type="PANTHER" id="PTHR47683:SF2">
    <property type="entry name" value="RNA-BINDING S4 DOMAIN-CONTAINING PROTEIN"/>
    <property type="match status" value="1"/>
</dbReference>
<keyword evidence="2 3" id="KW-0413">Isomerase</keyword>
<dbReference type="InterPro" id="IPR050343">
    <property type="entry name" value="RsuA_PseudoU_synthase"/>
</dbReference>
<dbReference type="GO" id="GO:0140098">
    <property type="term" value="F:catalytic activity, acting on RNA"/>
    <property type="evidence" value="ECO:0007669"/>
    <property type="project" value="UniProtKB-ARBA"/>
</dbReference>
<dbReference type="EMBL" id="ARYL01000008">
    <property type="protein sequence ID" value="KDA03159.1"/>
    <property type="molecule type" value="Genomic_DNA"/>
</dbReference>
<dbReference type="GO" id="GO:0009982">
    <property type="term" value="F:pseudouridine synthase activity"/>
    <property type="evidence" value="ECO:0007669"/>
    <property type="project" value="InterPro"/>
</dbReference>
<evidence type="ECO:0000313" key="6">
    <source>
        <dbReference type="Proteomes" id="UP000024942"/>
    </source>
</evidence>
<dbReference type="AlphaFoldDB" id="A0A059G8U8"/>
<dbReference type="RefSeq" id="WP_035537071.1">
    <property type="nucleotide sequence ID" value="NZ_ARYL01000008.1"/>
</dbReference>
<dbReference type="GO" id="GO:0003723">
    <property type="term" value="F:RNA binding"/>
    <property type="evidence" value="ECO:0007669"/>
    <property type="project" value="InterPro"/>
</dbReference>
<dbReference type="Gene3D" id="3.30.70.1560">
    <property type="entry name" value="Alpha-L RNA-binding motif"/>
    <property type="match status" value="1"/>
</dbReference>
<dbReference type="PANTHER" id="PTHR47683">
    <property type="entry name" value="PSEUDOURIDINE SYNTHASE FAMILY PROTEIN-RELATED"/>
    <property type="match status" value="1"/>
</dbReference>
<dbReference type="NCBIfam" id="TIGR00093">
    <property type="entry name" value="pseudouridine synthase"/>
    <property type="match status" value="1"/>
</dbReference>
<dbReference type="Gene3D" id="3.30.70.580">
    <property type="entry name" value="Pseudouridine synthase I, catalytic domain, N-terminal subdomain"/>
    <property type="match status" value="1"/>
</dbReference>
<comment type="caution">
    <text evidence="5">The sequence shown here is derived from an EMBL/GenBank/DDBJ whole genome shotgun (WGS) entry which is preliminary data.</text>
</comment>
<reference evidence="5 6" key="1">
    <citation type="journal article" date="2014" name="Antonie Van Leeuwenhoek">
        <title>Hyphomonas beringensis sp. nov. and Hyphomonas chukchiensis sp. nov., isolated from surface seawater of the Bering Sea and Chukchi Sea.</title>
        <authorList>
            <person name="Li C."/>
            <person name="Lai Q."/>
            <person name="Li G."/>
            <person name="Dong C."/>
            <person name="Wang J."/>
            <person name="Liao Y."/>
            <person name="Shao Z."/>
        </authorList>
    </citation>
    <scope>NUCLEOTIDE SEQUENCE [LARGE SCALE GENOMIC DNA]</scope>
    <source>
        <strain evidence="5 6">SCH89</strain>
    </source>
</reference>
<dbReference type="EC" id="5.4.99.-" evidence="3"/>
<evidence type="ECO:0000256" key="2">
    <source>
        <dbReference type="ARBA" id="ARBA00023235"/>
    </source>
</evidence>
<accession>A0A059G8U8</accession>
<name>A0A059G8U8_9PROT</name>
<sequence>MKDLRALTKYLAGLGYGSRKDVENAVRRGRIGGIEAGSKNLAPPFDGVTFDGEPLDPPPGMVILMNKPAGYTCSRADGGQLIYELLPPRYLARSPALSTVGRLDAATTGLLIFTDDGQLLHRLISPKSETPKVYEATLARTLEGHEGEAFASGTLVLRGEDKPLKPAKLDVTGERTARVTLTEGRYHQVRRMFAAVGNHVEALHRAQFGPLALDGLAEGKWRVLGAEEVSRLAGES</sequence>
<dbReference type="eggNOG" id="COG1187">
    <property type="taxonomic scope" value="Bacteria"/>
</dbReference>
<dbReference type="InterPro" id="IPR018496">
    <property type="entry name" value="PsdUridine_synth_RsuA/RluB_CS"/>
</dbReference>
<dbReference type="Pfam" id="PF00849">
    <property type="entry name" value="PseudoU_synth_2"/>
    <property type="match status" value="1"/>
</dbReference>
<dbReference type="Proteomes" id="UP000024942">
    <property type="component" value="Unassembled WGS sequence"/>
</dbReference>
<dbReference type="InterPro" id="IPR000748">
    <property type="entry name" value="PsdUridine_synth_RsuA/RluB/E/F"/>
</dbReference>
<proteinExistence type="inferred from homology"/>